<feature type="signal peptide" evidence="1">
    <location>
        <begin position="1"/>
        <end position="18"/>
    </location>
</feature>
<dbReference type="InterPro" id="IPR051044">
    <property type="entry name" value="MAG_DAG_Lipase"/>
</dbReference>
<dbReference type="InterPro" id="IPR022742">
    <property type="entry name" value="Hydrolase_4"/>
</dbReference>
<dbReference type="STRING" id="402881.Plav_1082"/>
<dbReference type="SUPFAM" id="SSF53474">
    <property type="entry name" value="alpha/beta-Hydrolases"/>
    <property type="match status" value="1"/>
</dbReference>
<feature type="domain" description="Serine aminopeptidase S33" evidence="2">
    <location>
        <begin position="58"/>
        <end position="297"/>
    </location>
</feature>
<gene>
    <name evidence="3" type="ordered locus">Plav_1082</name>
</gene>
<evidence type="ECO:0000313" key="3">
    <source>
        <dbReference type="EMBL" id="ABS62704.1"/>
    </source>
</evidence>
<keyword evidence="1" id="KW-0732">Signal</keyword>
<dbReference type="Pfam" id="PF12146">
    <property type="entry name" value="Hydrolase_4"/>
    <property type="match status" value="1"/>
</dbReference>
<protein>
    <submittedName>
        <fullName evidence="3">Alpha/beta hydrolase fold</fullName>
    </submittedName>
</protein>
<dbReference type="Proteomes" id="UP000006377">
    <property type="component" value="Chromosome"/>
</dbReference>
<dbReference type="InterPro" id="IPR000073">
    <property type="entry name" value="AB_hydrolase_1"/>
</dbReference>
<feature type="chain" id="PRO_5002707426" evidence="1">
    <location>
        <begin position="19"/>
        <end position="334"/>
    </location>
</feature>
<keyword evidence="4" id="KW-1185">Reference proteome</keyword>
<dbReference type="GO" id="GO:0016787">
    <property type="term" value="F:hydrolase activity"/>
    <property type="evidence" value="ECO:0007669"/>
    <property type="project" value="UniProtKB-KW"/>
</dbReference>
<dbReference type="PANTHER" id="PTHR11614">
    <property type="entry name" value="PHOSPHOLIPASE-RELATED"/>
    <property type="match status" value="1"/>
</dbReference>
<dbReference type="Gene3D" id="3.40.50.1820">
    <property type="entry name" value="alpha/beta hydrolase"/>
    <property type="match status" value="1"/>
</dbReference>
<name>A7HS21_PARL1</name>
<evidence type="ECO:0000259" key="2">
    <source>
        <dbReference type="Pfam" id="PF12146"/>
    </source>
</evidence>
<dbReference type="PRINTS" id="PR00111">
    <property type="entry name" value="ABHYDROLASE"/>
</dbReference>
<dbReference type="EMBL" id="CP000774">
    <property type="protein sequence ID" value="ABS62704.1"/>
    <property type="molecule type" value="Genomic_DNA"/>
</dbReference>
<keyword evidence="3" id="KW-0378">Hydrolase</keyword>
<organism evidence="3 4">
    <name type="scientific">Parvibaculum lavamentivorans (strain DS-1 / DSM 13023 / NCIMB 13966)</name>
    <dbReference type="NCBI Taxonomy" id="402881"/>
    <lineage>
        <taxon>Bacteria</taxon>
        <taxon>Pseudomonadati</taxon>
        <taxon>Pseudomonadota</taxon>
        <taxon>Alphaproteobacteria</taxon>
        <taxon>Hyphomicrobiales</taxon>
        <taxon>Parvibaculaceae</taxon>
        <taxon>Parvibaculum</taxon>
    </lineage>
</organism>
<reference evidence="3 4" key="1">
    <citation type="journal article" date="2011" name="Stand. Genomic Sci.">
        <title>Complete genome sequence of Parvibaculum lavamentivorans type strain (DS-1(T)).</title>
        <authorList>
            <person name="Schleheck D."/>
            <person name="Weiss M."/>
            <person name="Pitluck S."/>
            <person name="Bruce D."/>
            <person name="Land M.L."/>
            <person name="Han S."/>
            <person name="Saunders E."/>
            <person name="Tapia R."/>
            <person name="Detter C."/>
            <person name="Brettin T."/>
            <person name="Han J."/>
            <person name="Woyke T."/>
            <person name="Goodwin L."/>
            <person name="Pennacchio L."/>
            <person name="Nolan M."/>
            <person name="Cook A.M."/>
            <person name="Kjelleberg S."/>
            <person name="Thomas T."/>
        </authorList>
    </citation>
    <scope>NUCLEOTIDE SEQUENCE [LARGE SCALE GENOMIC DNA]</scope>
    <source>
        <strain evidence="4">DS-1 / DSM 13023 / NCIMB 13966</strain>
    </source>
</reference>
<dbReference type="InterPro" id="IPR029058">
    <property type="entry name" value="AB_hydrolase_fold"/>
</dbReference>
<sequence>MRFLAGLFVAVFCTAACAPRLMAVGEPVFDPRLEVVAASTTAVMADGATLPLLVFQAQEPRAVVVALHGFNDYSNSFSDPGPGPWLAAQGISVYAIDQRGFGRAPGQGLWAGDTRMAEDAASAVKLVRSRYPDLPVYLLGTSMGGAVAMRTMTLPDPPEVDGLILSAPAVWGWRSMNDFYKVVLWASARVVPSYKVTGRGLQIMPSDNVEMLRALGRDPLVIKATRIDTIYGLVDLMDSAYAAAAHLDVPVLLLYGAKDEIVPAPPVGEALAAMRRAGTDVDVACYPDGYHMLLRDLQREIVWQDIAAWIGSTQTALPSGLDDIEPCGLHPDAW</sequence>
<dbReference type="KEGG" id="pla:Plav_1082"/>
<dbReference type="ESTHER" id="parl1-a7hs21">
    <property type="family name" value="Monoglyceridelipase_lysophospholip"/>
</dbReference>
<dbReference type="AlphaFoldDB" id="A7HS21"/>
<evidence type="ECO:0000256" key="1">
    <source>
        <dbReference type="SAM" id="SignalP"/>
    </source>
</evidence>
<dbReference type="HOGENOM" id="CLU_026209_3_0_5"/>
<proteinExistence type="predicted"/>
<evidence type="ECO:0000313" key="4">
    <source>
        <dbReference type="Proteomes" id="UP000006377"/>
    </source>
</evidence>
<accession>A7HS21</accession>
<dbReference type="eggNOG" id="COG2267">
    <property type="taxonomic scope" value="Bacteria"/>
</dbReference>